<dbReference type="PANTHER" id="PTHR45566:SF1">
    <property type="entry name" value="HTH-TYPE TRANSCRIPTIONAL REGULATOR YHJB-RELATED"/>
    <property type="match status" value="1"/>
</dbReference>
<proteinExistence type="predicted"/>
<dbReference type="InterPro" id="IPR011006">
    <property type="entry name" value="CheY-like_superfamily"/>
</dbReference>
<sequence length="248" mass="26832">MSLQSAGETRLTYNDRACSSAIVFPVCTNPLLRLGLENVLSEAGFIVWHDIIDGFSSLPRIEDEASVLFIIDGSSFTDGTIDLVRRLKAHAPDARMVMLADSFDPGVVHAAWSAGVHGFCLSNQRQDVLVKSLELVMLGEIVLPATIVLPIARLGLNDAEGDAGEGLVPMSVNGHQSRKLSSREAQILTCLRDGAPNKVIARRLNLSEATVKVHVKAILKKIGACNRTQAALWAARYVRTEPKPLQSV</sequence>
<dbReference type="Gene3D" id="3.40.50.2300">
    <property type="match status" value="1"/>
</dbReference>
<dbReference type="PROSITE" id="PS00622">
    <property type="entry name" value="HTH_LUXR_1"/>
    <property type="match status" value="1"/>
</dbReference>
<dbReference type="SUPFAM" id="SSF52172">
    <property type="entry name" value="CheY-like"/>
    <property type="match status" value="1"/>
</dbReference>
<keyword evidence="3" id="KW-1185">Reference proteome</keyword>
<accession>A0ABY5RSY8</accession>
<dbReference type="PRINTS" id="PR00038">
    <property type="entry name" value="HTHLUXR"/>
</dbReference>
<evidence type="ECO:0000313" key="2">
    <source>
        <dbReference type="EMBL" id="UVF20373.1"/>
    </source>
</evidence>
<dbReference type="SMART" id="SM00421">
    <property type="entry name" value="HTH_LUXR"/>
    <property type="match status" value="1"/>
</dbReference>
<protein>
    <submittedName>
        <fullName evidence="2">Response regulator transcription factor</fullName>
    </submittedName>
</protein>
<name>A0ABY5RSY8_9HYPH</name>
<dbReference type="Pfam" id="PF00196">
    <property type="entry name" value="GerE"/>
    <property type="match status" value="1"/>
</dbReference>
<evidence type="ECO:0000313" key="3">
    <source>
        <dbReference type="Proteomes" id="UP001017257"/>
    </source>
</evidence>
<dbReference type="InterPro" id="IPR016032">
    <property type="entry name" value="Sig_transdc_resp-reg_C-effctor"/>
</dbReference>
<dbReference type="PROSITE" id="PS50043">
    <property type="entry name" value="HTH_LUXR_2"/>
    <property type="match status" value="1"/>
</dbReference>
<gene>
    <name evidence="2" type="ORF">HPT29_004260</name>
</gene>
<dbReference type="RefSeq" id="WP_173950151.1">
    <property type="nucleotide sequence ID" value="NZ_CP102845.1"/>
</dbReference>
<organism evidence="2 3">
    <name type="scientific">Microvirga terrae</name>
    <dbReference type="NCBI Taxonomy" id="2740529"/>
    <lineage>
        <taxon>Bacteria</taxon>
        <taxon>Pseudomonadati</taxon>
        <taxon>Pseudomonadota</taxon>
        <taxon>Alphaproteobacteria</taxon>
        <taxon>Hyphomicrobiales</taxon>
        <taxon>Methylobacteriaceae</taxon>
        <taxon>Microvirga</taxon>
    </lineage>
</organism>
<dbReference type="Proteomes" id="UP001017257">
    <property type="component" value="Chromosome"/>
</dbReference>
<dbReference type="InterPro" id="IPR051015">
    <property type="entry name" value="EvgA-like"/>
</dbReference>
<reference evidence="2" key="1">
    <citation type="submission" date="2022-08" db="EMBL/GenBank/DDBJ databases">
        <title>Microvirga terrae sp. nov., isolated from soil.</title>
        <authorList>
            <person name="Kim K.H."/>
            <person name="Seo Y.L."/>
            <person name="Kim J.M."/>
            <person name="Lee J.K."/>
            <person name="Han D.M."/>
            <person name="Jeon C.O."/>
        </authorList>
    </citation>
    <scope>NUCLEOTIDE SEQUENCE</scope>
    <source>
        <strain evidence="2">R24</strain>
    </source>
</reference>
<evidence type="ECO:0000259" key="1">
    <source>
        <dbReference type="PROSITE" id="PS50043"/>
    </source>
</evidence>
<dbReference type="SUPFAM" id="SSF46894">
    <property type="entry name" value="C-terminal effector domain of the bipartite response regulators"/>
    <property type="match status" value="1"/>
</dbReference>
<dbReference type="PANTHER" id="PTHR45566">
    <property type="entry name" value="HTH-TYPE TRANSCRIPTIONAL REGULATOR YHJB-RELATED"/>
    <property type="match status" value="1"/>
</dbReference>
<dbReference type="InterPro" id="IPR000792">
    <property type="entry name" value="Tscrpt_reg_LuxR_C"/>
</dbReference>
<dbReference type="CDD" id="cd06170">
    <property type="entry name" value="LuxR_C_like"/>
    <property type="match status" value="1"/>
</dbReference>
<dbReference type="EMBL" id="CP102845">
    <property type="protein sequence ID" value="UVF20373.1"/>
    <property type="molecule type" value="Genomic_DNA"/>
</dbReference>
<feature type="domain" description="HTH luxR-type" evidence="1">
    <location>
        <begin position="173"/>
        <end position="238"/>
    </location>
</feature>